<accession>A0ABV7FAY8</accession>
<comment type="caution">
    <text evidence="3">The sequence shown here is derived from an EMBL/GenBank/DDBJ whole genome shotgun (WGS) entry which is preliminary data.</text>
</comment>
<feature type="transmembrane region" description="Helical" evidence="1">
    <location>
        <begin position="150"/>
        <end position="170"/>
    </location>
</feature>
<gene>
    <name evidence="3" type="ORF">ACFODX_04065</name>
</gene>
<feature type="transmembrane region" description="Helical" evidence="1">
    <location>
        <begin position="321"/>
        <end position="350"/>
    </location>
</feature>
<protein>
    <submittedName>
        <fullName evidence="3">Acyltransferase</fullName>
        <ecNumber evidence="3">2.3.1.-</ecNumber>
    </submittedName>
</protein>
<evidence type="ECO:0000313" key="3">
    <source>
        <dbReference type="EMBL" id="MFC3114721.1"/>
    </source>
</evidence>
<dbReference type="EMBL" id="JBHRTF010000002">
    <property type="protein sequence ID" value="MFC3114721.1"/>
    <property type="molecule type" value="Genomic_DNA"/>
</dbReference>
<feature type="transmembrane region" description="Helical" evidence="1">
    <location>
        <begin position="12"/>
        <end position="29"/>
    </location>
</feature>
<feature type="domain" description="Acyltransferase 3" evidence="2">
    <location>
        <begin position="17"/>
        <end position="333"/>
    </location>
</feature>
<feature type="transmembrane region" description="Helical" evidence="1">
    <location>
        <begin position="283"/>
        <end position="301"/>
    </location>
</feature>
<keyword evidence="4" id="KW-1185">Reference proteome</keyword>
<evidence type="ECO:0000313" key="4">
    <source>
        <dbReference type="Proteomes" id="UP001595555"/>
    </source>
</evidence>
<feature type="transmembrane region" description="Helical" evidence="1">
    <location>
        <begin position="49"/>
        <end position="72"/>
    </location>
</feature>
<organism evidence="3 4">
    <name type="scientific">Cellvibrio fontiphilus</name>
    <dbReference type="NCBI Taxonomy" id="1815559"/>
    <lineage>
        <taxon>Bacteria</taxon>
        <taxon>Pseudomonadati</taxon>
        <taxon>Pseudomonadota</taxon>
        <taxon>Gammaproteobacteria</taxon>
        <taxon>Cellvibrionales</taxon>
        <taxon>Cellvibrionaceae</taxon>
        <taxon>Cellvibrio</taxon>
    </lineage>
</organism>
<sequence>MKIWTELSETLRITSLLAILLIVAIHYHSQPFPGTYTGNYLVQEFIHNILGRAAVPVFSLMSGLLFFQGPAFNLSVLVSKLKNRVNTILLPTLFITLLIWFYDQFPNLIVANQPYTGGWKQFFVVWWLYPSGSQFWFVRDLMILFLLTPYIYLLVYRLGVLGPALLLFSWCMDWQLFPMWEGRYFLNNDTLTFFIIGAWISLCGNETRIKALLNPTSHTIIQLLLIYALLTAARIYLEPSMSLWYQRVSHWYSLPLQKAIILIGMYLLIISAQGLCRTRLKKSYLRLAGYSFFIFLVHDYPLKNILWEWLYQQGVGLVWIFYIRLGMALALLFLLAAALEAIFPQFFAWLSGGRNRQQQVVNEPSQQEFLDNNRVLDYK</sequence>
<keyword evidence="1" id="KW-1133">Transmembrane helix</keyword>
<keyword evidence="3" id="KW-0012">Acyltransferase</keyword>
<reference evidence="4" key="1">
    <citation type="journal article" date="2019" name="Int. J. Syst. Evol. Microbiol.">
        <title>The Global Catalogue of Microorganisms (GCM) 10K type strain sequencing project: providing services to taxonomists for standard genome sequencing and annotation.</title>
        <authorList>
            <consortium name="The Broad Institute Genomics Platform"/>
            <consortium name="The Broad Institute Genome Sequencing Center for Infectious Disease"/>
            <person name="Wu L."/>
            <person name="Ma J."/>
        </authorList>
    </citation>
    <scope>NUCLEOTIDE SEQUENCE [LARGE SCALE GENOMIC DNA]</scope>
    <source>
        <strain evidence="4">KCTC 52237</strain>
    </source>
</reference>
<dbReference type="GO" id="GO:0016746">
    <property type="term" value="F:acyltransferase activity"/>
    <property type="evidence" value="ECO:0007669"/>
    <property type="project" value="UniProtKB-KW"/>
</dbReference>
<name>A0ABV7FAY8_9GAMM</name>
<feature type="transmembrane region" description="Helical" evidence="1">
    <location>
        <begin position="84"/>
        <end position="102"/>
    </location>
</feature>
<feature type="transmembrane region" description="Helical" evidence="1">
    <location>
        <begin position="190"/>
        <end position="207"/>
    </location>
</feature>
<dbReference type="EC" id="2.3.1.-" evidence="3"/>
<keyword evidence="1" id="KW-0472">Membrane</keyword>
<feature type="transmembrane region" description="Helical" evidence="1">
    <location>
        <begin position="122"/>
        <end position="138"/>
    </location>
</feature>
<feature type="transmembrane region" description="Helical" evidence="1">
    <location>
        <begin position="257"/>
        <end position="276"/>
    </location>
</feature>
<dbReference type="InterPro" id="IPR002656">
    <property type="entry name" value="Acyl_transf_3_dom"/>
</dbReference>
<dbReference type="RefSeq" id="WP_378116315.1">
    <property type="nucleotide sequence ID" value="NZ_JBHRTF010000002.1"/>
</dbReference>
<dbReference type="Pfam" id="PF01757">
    <property type="entry name" value="Acyl_transf_3"/>
    <property type="match status" value="1"/>
</dbReference>
<dbReference type="Proteomes" id="UP001595555">
    <property type="component" value="Unassembled WGS sequence"/>
</dbReference>
<evidence type="ECO:0000259" key="2">
    <source>
        <dbReference type="Pfam" id="PF01757"/>
    </source>
</evidence>
<proteinExistence type="predicted"/>
<feature type="transmembrane region" description="Helical" evidence="1">
    <location>
        <begin position="219"/>
        <end position="237"/>
    </location>
</feature>
<keyword evidence="3" id="KW-0808">Transferase</keyword>
<evidence type="ECO:0000256" key="1">
    <source>
        <dbReference type="SAM" id="Phobius"/>
    </source>
</evidence>
<keyword evidence="1" id="KW-0812">Transmembrane</keyword>